<accession>A0A420ZBG3</accession>
<name>A0A420ZBG3_UNCK3</name>
<comment type="caution">
    <text evidence="2">The sequence shown here is derived from an EMBL/GenBank/DDBJ whole genome shotgun (WGS) entry which is preliminary data.</text>
</comment>
<dbReference type="EMBL" id="QMNG01000079">
    <property type="protein sequence ID" value="RLC36158.1"/>
    <property type="molecule type" value="Genomic_DNA"/>
</dbReference>
<dbReference type="Pfam" id="PF10102">
    <property type="entry name" value="DUF2341"/>
    <property type="match status" value="1"/>
</dbReference>
<dbReference type="InterPro" id="IPR018765">
    <property type="entry name" value="DUF2341"/>
</dbReference>
<dbReference type="AlphaFoldDB" id="A0A420ZBG3"/>
<sequence length="566" mass="65570">MRLVKILLLLIIPLLFSLSFCQIPEDWWNLNWPYRIAINITNPLNEDLYDVPVKIVIDTASLISAGKMRSDCGDIKFVSNDYYVTTIFASDSCVEKNLKITCSEGTYECTSYFCSYDTPIDSLLKDFPHYIYYTLIINASKCGVDKILPTDSEIYYWSDIYMASTYEYAESLPTSVSVLDEEYPEGIFGLSLYTGAPYYMGSWKLFFSLKDAVDYLKISQTFRGHFDKDRNPHYFYWQPRVKALAKGLGYLKYYIEPGTCNTLNTVIWVRIPYLPSGATVTIYMYYGNKDASSQSTIYARYDYLYDDLIAPRFFGDTDDRALGSEYQPGIGYYYCSGYGLTSTKTKLSYSNDRTYNGESVWLCLYIPFHLRKYYKFYVKGYVSSDLSEVNDNEYSDIYFFVQSEGWKDIYKSYHVSIYTNFSLSFEEELGIDSTGNIYVESDDLGVSTSISPGTSRPIYHGVCLWYHGRGDYTYTEGDTYFEIRIDDFKAYFDWPQDPSINFGSEESIIAISSPENNKAIGEQHRIKASVPTTVTWVAFYYKPENETSWIFLYNDTTAEDGFYYDW</sequence>
<gene>
    <name evidence="2" type="ORF">DRH29_05100</name>
</gene>
<evidence type="ECO:0000313" key="2">
    <source>
        <dbReference type="EMBL" id="RLC36158.1"/>
    </source>
</evidence>
<protein>
    <recommendedName>
        <fullName evidence="1">DUF2341 domain-containing protein</fullName>
    </recommendedName>
</protein>
<organism evidence="2 3">
    <name type="scientific">candidate division Kazan bacterium</name>
    <dbReference type="NCBI Taxonomy" id="2202143"/>
    <lineage>
        <taxon>Bacteria</taxon>
        <taxon>Bacteria division Kazan-3B-28</taxon>
    </lineage>
</organism>
<feature type="domain" description="DUF2341" evidence="1">
    <location>
        <begin position="251"/>
        <end position="300"/>
    </location>
</feature>
<proteinExistence type="predicted"/>
<evidence type="ECO:0000259" key="1">
    <source>
        <dbReference type="Pfam" id="PF10102"/>
    </source>
</evidence>
<dbReference type="Proteomes" id="UP000281261">
    <property type="component" value="Unassembled WGS sequence"/>
</dbReference>
<feature type="non-terminal residue" evidence="2">
    <location>
        <position position="566"/>
    </location>
</feature>
<evidence type="ECO:0000313" key="3">
    <source>
        <dbReference type="Proteomes" id="UP000281261"/>
    </source>
</evidence>
<reference evidence="2 3" key="1">
    <citation type="submission" date="2018-06" db="EMBL/GenBank/DDBJ databases">
        <title>Extensive metabolic versatility and redundancy in microbially diverse, dynamic hydrothermal sediments.</title>
        <authorList>
            <person name="Dombrowski N."/>
            <person name="Teske A."/>
            <person name="Baker B.J."/>
        </authorList>
    </citation>
    <scope>NUCLEOTIDE SEQUENCE [LARGE SCALE GENOMIC DNA]</scope>
    <source>
        <strain evidence="2">B79_G16</strain>
    </source>
</reference>